<dbReference type="FunFam" id="1.10.10.10:FF:000005">
    <property type="entry name" value="Two-component system response regulator"/>
    <property type="match status" value="1"/>
</dbReference>
<evidence type="ECO:0000259" key="8">
    <source>
        <dbReference type="PROSITE" id="PS50110"/>
    </source>
</evidence>
<dbReference type="InterPro" id="IPR001789">
    <property type="entry name" value="Sig_transdc_resp-reg_receiver"/>
</dbReference>
<dbReference type="SMART" id="SM00448">
    <property type="entry name" value="REC"/>
    <property type="match status" value="1"/>
</dbReference>
<keyword evidence="2" id="KW-0902">Two-component regulatory system</keyword>
<dbReference type="RefSeq" id="WP_006230515.1">
    <property type="nucleotide sequence ID" value="NZ_CH724134.1"/>
</dbReference>
<dbReference type="Pfam" id="PF00072">
    <property type="entry name" value="Response_reg"/>
    <property type="match status" value="1"/>
</dbReference>
<dbReference type="GO" id="GO:0032993">
    <property type="term" value="C:protein-DNA complex"/>
    <property type="evidence" value="ECO:0007669"/>
    <property type="project" value="TreeGrafter"/>
</dbReference>
<feature type="domain" description="OmpR/PhoB-type" evidence="9">
    <location>
        <begin position="125"/>
        <end position="223"/>
    </location>
</feature>
<dbReference type="Gene3D" id="1.10.10.10">
    <property type="entry name" value="Winged helix-like DNA-binding domain superfamily/Winged helix DNA-binding domain"/>
    <property type="match status" value="1"/>
</dbReference>
<dbReference type="PROSITE" id="PS50110">
    <property type="entry name" value="RESPONSE_REGULATORY"/>
    <property type="match status" value="1"/>
</dbReference>
<gene>
    <name evidence="10" type="ORF">P3TCK_12466</name>
</gene>
<dbReference type="GO" id="GO:0006355">
    <property type="term" value="P:regulation of DNA-templated transcription"/>
    <property type="evidence" value="ECO:0007669"/>
    <property type="project" value="InterPro"/>
</dbReference>
<dbReference type="InterPro" id="IPR036388">
    <property type="entry name" value="WH-like_DNA-bd_sf"/>
</dbReference>
<dbReference type="Gene3D" id="6.10.250.690">
    <property type="match status" value="1"/>
</dbReference>
<dbReference type="OrthoDB" id="4127888at2"/>
<evidence type="ECO:0000313" key="11">
    <source>
        <dbReference type="Proteomes" id="UP000003789"/>
    </source>
</evidence>
<dbReference type="Pfam" id="PF00486">
    <property type="entry name" value="Trans_reg_C"/>
    <property type="match status" value="1"/>
</dbReference>
<keyword evidence="1 6" id="KW-0597">Phosphoprotein</keyword>
<dbReference type="PROSITE" id="PS51755">
    <property type="entry name" value="OMPR_PHOB"/>
    <property type="match status" value="1"/>
</dbReference>
<dbReference type="EMBL" id="AAPH01000007">
    <property type="protein sequence ID" value="EAS44000.1"/>
    <property type="molecule type" value="Genomic_DNA"/>
</dbReference>
<dbReference type="CDD" id="cd00383">
    <property type="entry name" value="trans_reg_C"/>
    <property type="match status" value="1"/>
</dbReference>
<dbReference type="GO" id="GO:0005829">
    <property type="term" value="C:cytosol"/>
    <property type="evidence" value="ECO:0007669"/>
    <property type="project" value="TreeGrafter"/>
</dbReference>
<feature type="modified residue" description="4-aspartylphosphate" evidence="6">
    <location>
        <position position="51"/>
    </location>
</feature>
<dbReference type="PANTHER" id="PTHR48111:SF22">
    <property type="entry name" value="REGULATOR OF RPOS"/>
    <property type="match status" value="1"/>
</dbReference>
<dbReference type="GO" id="GO:0000976">
    <property type="term" value="F:transcription cis-regulatory region binding"/>
    <property type="evidence" value="ECO:0007669"/>
    <property type="project" value="TreeGrafter"/>
</dbReference>
<protein>
    <submittedName>
        <fullName evidence="10">Probable two-component system response regulator (Pho family)</fullName>
    </submittedName>
</protein>
<dbReference type="GO" id="GO:0000156">
    <property type="term" value="F:phosphorelay response regulator activity"/>
    <property type="evidence" value="ECO:0007669"/>
    <property type="project" value="TreeGrafter"/>
</dbReference>
<dbReference type="Proteomes" id="UP000003789">
    <property type="component" value="Unassembled WGS sequence"/>
</dbReference>
<dbReference type="FunFam" id="3.40.50.2300:FF:000001">
    <property type="entry name" value="DNA-binding response regulator PhoB"/>
    <property type="match status" value="1"/>
</dbReference>
<dbReference type="AlphaFoldDB" id="Q1Z644"/>
<evidence type="ECO:0000256" key="7">
    <source>
        <dbReference type="PROSITE-ProRule" id="PRU01091"/>
    </source>
</evidence>
<keyword evidence="5" id="KW-0804">Transcription</keyword>
<evidence type="ECO:0000256" key="2">
    <source>
        <dbReference type="ARBA" id="ARBA00023012"/>
    </source>
</evidence>
<dbReference type="InterPro" id="IPR001867">
    <property type="entry name" value="OmpR/PhoB-type_DNA-bd"/>
</dbReference>
<dbReference type="InterPro" id="IPR011006">
    <property type="entry name" value="CheY-like_superfamily"/>
</dbReference>
<dbReference type="SMART" id="SM00862">
    <property type="entry name" value="Trans_reg_C"/>
    <property type="match status" value="1"/>
</dbReference>
<accession>Q1Z644</accession>
<evidence type="ECO:0000256" key="5">
    <source>
        <dbReference type="ARBA" id="ARBA00023163"/>
    </source>
</evidence>
<evidence type="ECO:0000259" key="9">
    <source>
        <dbReference type="PROSITE" id="PS51755"/>
    </source>
</evidence>
<name>Q1Z644_9GAMM</name>
<dbReference type="HOGENOM" id="CLU_000445_30_1_6"/>
<feature type="DNA-binding region" description="OmpR/PhoB-type" evidence="7">
    <location>
        <begin position="125"/>
        <end position="223"/>
    </location>
</feature>
<organism evidence="10 11">
    <name type="scientific">Photobacterium profundum 3TCK</name>
    <dbReference type="NCBI Taxonomy" id="314280"/>
    <lineage>
        <taxon>Bacteria</taxon>
        <taxon>Pseudomonadati</taxon>
        <taxon>Pseudomonadota</taxon>
        <taxon>Gammaproteobacteria</taxon>
        <taxon>Vibrionales</taxon>
        <taxon>Vibrionaceae</taxon>
        <taxon>Photobacterium</taxon>
    </lineage>
</organism>
<evidence type="ECO:0000256" key="3">
    <source>
        <dbReference type="ARBA" id="ARBA00023015"/>
    </source>
</evidence>
<keyword evidence="3" id="KW-0805">Transcription regulation</keyword>
<proteinExistence type="predicted"/>
<reference evidence="10 11" key="1">
    <citation type="submission" date="2006-03" db="EMBL/GenBank/DDBJ databases">
        <authorList>
            <person name="Bartlett D.H."/>
            <person name="Valle G."/>
            <person name="Lauro F.M."/>
            <person name="Vezzi A."/>
            <person name="Simonato F."/>
            <person name="Eloe E."/>
            <person name="Vitulo N."/>
            <person name="Stratton T.K."/>
            <person name="D'angelo M."/>
            <person name="Ferriera S."/>
            <person name="Johnson J."/>
            <person name="Kravitz S."/>
            <person name="Beeson K."/>
            <person name="Sutton G."/>
            <person name="Rogers Y."/>
            <person name="Friedman R."/>
            <person name="Frazier M."/>
            <person name="Venter J.C."/>
        </authorList>
    </citation>
    <scope>NUCLEOTIDE SEQUENCE [LARGE SCALE GENOMIC DNA]</scope>
    <source>
        <strain evidence="10 11">3TCK</strain>
    </source>
</reference>
<evidence type="ECO:0000256" key="1">
    <source>
        <dbReference type="ARBA" id="ARBA00022553"/>
    </source>
</evidence>
<dbReference type="InterPro" id="IPR039420">
    <property type="entry name" value="WalR-like"/>
</dbReference>
<dbReference type="Gene3D" id="3.40.50.2300">
    <property type="match status" value="1"/>
</dbReference>
<comment type="caution">
    <text evidence="10">The sequence shown here is derived from an EMBL/GenBank/DDBJ whole genome shotgun (WGS) entry which is preliminary data.</text>
</comment>
<dbReference type="PANTHER" id="PTHR48111">
    <property type="entry name" value="REGULATOR OF RPOS"/>
    <property type="match status" value="1"/>
</dbReference>
<sequence length="225" mass="25952">MHILVIEDDPHISGFLKQGFEELQYQVTCCGDGKQGYQLATMELYDLIVLDLMLPTWDGMEVLRRIRGEGHQIPILILSARHSVEERVLGLQSGADDYLVKPFAFAELAARCQILSRRQVVSHNANQLSYHDLTLDLLTRKLCRDGHDILLKQREFALMQLFIQQPERVFSKTVILENIWGFQFDPQTNVVDVLVCRLRAQVDKGFEMPLIHTIRGVGYVLKYER</sequence>
<evidence type="ECO:0000256" key="6">
    <source>
        <dbReference type="PROSITE-ProRule" id="PRU00169"/>
    </source>
</evidence>
<dbReference type="SUPFAM" id="SSF52172">
    <property type="entry name" value="CheY-like"/>
    <property type="match status" value="1"/>
</dbReference>
<evidence type="ECO:0000313" key="10">
    <source>
        <dbReference type="EMBL" id="EAS44000.1"/>
    </source>
</evidence>
<keyword evidence="4 7" id="KW-0238">DNA-binding</keyword>
<evidence type="ECO:0000256" key="4">
    <source>
        <dbReference type="ARBA" id="ARBA00023125"/>
    </source>
</evidence>
<feature type="domain" description="Response regulatory" evidence="8">
    <location>
        <begin position="2"/>
        <end position="116"/>
    </location>
</feature>
<dbReference type="CDD" id="cd19935">
    <property type="entry name" value="REC_OmpR_CusR-like"/>
    <property type="match status" value="1"/>
</dbReference>